<dbReference type="CDD" id="cd04301">
    <property type="entry name" value="NAT_SF"/>
    <property type="match status" value="1"/>
</dbReference>
<dbReference type="InterPro" id="IPR000182">
    <property type="entry name" value="GNAT_dom"/>
</dbReference>
<dbReference type="EMBL" id="CP127162">
    <property type="protein sequence ID" value="WIV21251.1"/>
    <property type="molecule type" value="Genomic_DNA"/>
</dbReference>
<dbReference type="SUPFAM" id="SSF55729">
    <property type="entry name" value="Acyl-CoA N-acyltransferases (Nat)"/>
    <property type="match status" value="1"/>
</dbReference>
<sequence>MIPIEAIQIKPIHKHTDKEQKNLGEFGYVTDSKYRVSKTETKERTVIEIELAELESRIYKSYTNSEEDYERYSKIASTGFSLGAYIGSDLVGVVIAEEMQWNNTLLIWHYQVAEDWRRKSIGKQLMNELKCLAESNGIRAINLETQNTNMNAICFYRKCGFEIEGVDLSYYTNSDAFDGEVAIFMKRKLG</sequence>
<dbReference type="Pfam" id="PF00583">
    <property type="entry name" value="Acetyltransf_1"/>
    <property type="match status" value="1"/>
</dbReference>
<accession>A0ABY8XCD7</accession>
<feature type="domain" description="N-acetyltransferase" evidence="2">
    <location>
        <begin position="41"/>
        <end position="190"/>
    </location>
</feature>
<dbReference type="PROSITE" id="PS51186">
    <property type="entry name" value="GNAT"/>
    <property type="match status" value="1"/>
</dbReference>
<evidence type="ECO:0000256" key="1">
    <source>
        <dbReference type="ARBA" id="ARBA00022679"/>
    </source>
</evidence>
<dbReference type="Gene3D" id="3.40.630.30">
    <property type="match status" value="1"/>
</dbReference>
<reference evidence="3 4" key="1">
    <citation type="submission" date="2023-06" db="EMBL/GenBank/DDBJ databases">
        <title>Paenibacillus polygonum sp. nov., an endophytic bacterium, isolated from Polygonum lapathifolium L. in Nanji Wetland National Nature Reserve, South of Poyang Lake, Jiangxi Province, China.</title>
        <authorList>
            <person name="Yu Z."/>
        </authorList>
    </citation>
    <scope>NUCLEOTIDE SEQUENCE [LARGE SCALE GENOMIC DNA]</scope>
    <source>
        <strain evidence="3 4">C31</strain>
    </source>
</reference>
<dbReference type="PANTHER" id="PTHR13947:SF58">
    <property type="entry name" value="8B (PUTATIVE,_PSEUDO-RELATED"/>
    <property type="match status" value="1"/>
</dbReference>
<proteinExistence type="predicted"/>
<evidence type="ECO:0000313" key="3">
    <source>
        <dbReference type="EMBL" id="WIV21251.1"/>
    </source>
</evidence>
<keyword evidence="1" id="KW-0808">Transferase</keyword>
<keyword evidence="4" id="KW-1185">Reference proteome</keyword>
<name>A0ABY8XCD7_9BACL</name>
<evidence type="ECO:0000259" key="2">
    <source>
        <dbReference type="PROSITE" id="PS51186"/>
    </source>
</evidence>
<organism evidence="3 4">
    <name type="scientific">Paenibacillus polygoni</name>
    <dbReference type="NCBI Taxonomy" id="3050112"/>
    <lineage>
        <taxon>Bacteria</taxon>
        <taxon>Bacillati</taxon>
        <taxon>Bacillota</taxon>
        <taxon>Bacilli</taxon>
        <taxon>Bacillales</taxon>
        <taxon>Paenibacillaceae</taxon>
        <taxon>Paenibacillus</taxon>
    </lineage>
</organism>
<dbReference type="Proteomes" id="UP001236415">
    <property type="component" value="Chromosome"/>
</dbReference>
<dbReference type="InterPro" id="IPR016181">
    <property type="entry name" value="Acyl_CoA_acyltransferase"/>
</dbReference>
<dbReference type="InterPro" id="IPR050769">
    <property type="entry name" value="NAT_camello-type"/>
</dbReference>
<evidence type="ECO:0000313" key="4">
    <source>
        <dbReference type="Proteomes" id="UP001236415"/>
    </source>
</evidence>
<gene>
    <name evidence="3" type="ORF">QPK24_11500</name>
</gene>
<dbReference type="PANTHER" id="PTHR13947">
    <property type="entry name" value="GNAT FAMILY N-ACETYLTRANSFERASE"/>
    <property type="match status" value="1"/>
</dbReference>
<dbReference type="RefSeq" id="WP_285748824.1">
    <property type="nucleotide sequence ID" value="NZ_CP127162.1"/>
</dbReference>
<protein>
    <submittedName>
        <fullName evidence="3">GNAT family N-acetyltransferase</fullName>
    </submittedName>
</protein>